<organism>
    <name type="scientific">Ixodes scapularis</name>
    <name type="common">Black-legged tick</name>
    <name type="synonym">Deer tick</name>
    <dbReference type="NCBI Taxonomy" id="6945"/>
    <lineage>
        <taxon>Eukaryota</taxon>
        <taxon>Metazoa</taxon>
        <taxon>Ecdysozoa</taxon>
        <taxon>Arthropoda</taxon>
        <taxon>Chelicerata</taxon>
        <taxon>Arachnida</taxon>
        <taxon>Acari</taxon>
        <taxon>Parasitiformes</taxon>
        <taxon>Ixodida</taxon>
        <taxon>Ixodoidea</taxon>
        <taxon>Ixodidae</taxon>
        <taxon>Ixodinae</taxon>
        <taxon>Ixodes</taxon>
    </lineage>
</organism>
<evidence type="ECO:0000256" key="4">
    <source>
        <dbReference type="ARBA" id="ARBA00022963"/>
    </source>
</evidence>
<keyword evidence="2" id="KW-0732">Signal</keyword>
<dbReference type="GO" id="GO:0005576">
    <property type="term" value="C:extracellular region"/>
    <property type="evidence" value="ECO:0000318"/>
    <property type="project" value="GO_Central"/>
</dbReference>
<dbReference type="GO" id="GO:0004620">
    <property type="term" value="F:phospholipase activity"/>
    <property type="evidence" value="ECO:0000318"/>
    <property type="project" value="GO_Central"/>
</dbReference>
<dbReference type="PANTHER" id="PTHR12370">
    <property type="entry name" value="PHOSPHOLIPASE B-RELATED"/>
    <property type="match status" value="1"/>
</dbReference>
<proteinExistence type="inferred from homology"/>
<dbReference type="InParanoid" id="B7QEB2"/>
<gene>
    <name evidence="8" type="ORF">IscW_ISCW012107</name>
</gene>
<keyword evidence="10" id="KW-1185">Reference proteome</keyword>
<evidence type="ECO:0000256" key="5">
    <source>
        <dbReference type="ARBA" id="ARBA00023098"/>
    </source>
</evidence>
<reference evidence="9" key="2">
    <citation type="submission" date="2020-05" db="UniProtKB">
        <authorList>
            <consortium name="EnsemblMetazoa"/>
        </authorList>
    </citation>
    <scope>IDENTIFICATION</scope>
    <source>
        <strain evidence="9">wikel</strain>
    </source>
</reference>
<evidence type="ECO:0000313" key="8">
    <source>
        <dbReference type="EMBL" id="EEC17184.1"/>
    </source>
</evidence>
<reference evidence="8 10" key="1">
    <citation type="submission" date="2008-03" db="EMBL/GenBank/DDBJ databases">
        <title>Annotation of Ixodes scapularis.</title>
        <authorList>
            <consortium name="Ixodes scapularis Genome Project Consortium"/>
            <person name="Caler E."/>
            <person name="Hannick L.I."/>
            <person name="Bidwell S."/>
            <person name="Joardar V."/>
            <person name="Thiagarajan M."/>
            <person name="Amedeo P."/>
            <person name="Galinsky K.J."/>
            <person name="Schobel S."/>
            <person name="Inman J."/>
            <person name="Hostetler J."/>
            <person name="Miller J."/>
            <person name="Hammond M."/>
            <person name="Megy K."/>
            <person name="Lawson D."/>
            <person name="Kodira C."/>
            <person name="Sutton G."/>
            <person name="Meyer J."/>
            <person name="Hill C.A."/>
            <person name="Birren B."/>
            <person name="Nene V."/>
            <person name="Collins F."/>
            <person name="Alarcon-Chaidez F."/>
            <person name="Wikel S."/>
            <person name="Strausberg R."/>
        </authorList>
    </citation>
    <scope>NUCLEOTIDE SEQUENCE [LARGE SCALE GENOMIC DNA]</scope>
    <source>
        <strain evidence="10">Wikel</strain>
        <strain evidence="8">Wikel colony</strain>
    </source>
</reference>
<dbReference type="GO" id="GO:0009395">
    <property type="term" value="P:phospholipid catabolic process"/>
    <property type="evidence" value="ECO:0000318"/>
    <property type="project" value="GO_Central"/>
</dbReference>
<dbReference type="Pfam" id="PF04916">
    <property type="entry name" value="Phospholip_B"/>
    <property type="match status" value="1"/>
</dbReference>
<keyword evidence="3 7" id="KW-0378">Hydrolase</keyword>
<dbReference type="EMBL" id="ABJB010832238">
    <property type="status" value="NOT_ANNOTATED_CDS"/>
    <property type="molecule type" value="Genomic_DNA"/>
</dbReference>
<dbReference type="Gene3D" id="3.60.60.30">
    <property type="match status" value="1"/>
</dbReference>
<comment type="similarity">
    <text evidence="1 7">Belongs to the phospholipase B-like family.</text>
</comment>
<name>B7QEB2_IXOSC</name>
<evidence type="ECO:0000256" key="7">
    <source>
        <dbReference type="RuleBase" id="RU364138"/>
    </source>
</evidence>
<sequence length="594" mass="67508">MKNSYAPRFPSHVLGGSGSEFFCSKLNVYCSSTHRNMFVTLAVSALLALQAAAETPGDASCQYAWASLGPSGGDLHIHDGKPGQGAVAWGTFQNDIRFSGWAFLDLQSNASYADDVQAYASGAVEAHLTRDLIEKHYNNMYSRYCDGQSEYCERLSKFLQENIKYSNDQEHLYYSTDPYWHMVHLQMKQLAGLSDHLENKALNTSNEYLNVTRALYLNLDGDLMDLEAYLRRVGDENSIFQTNACSVLIKVLPDNEDILFAHNTWFLYRSMLRIEKKYTFPWHVTSESSEIIPGHTISMPSYPGKLLSLDDFYIASTGLAITETSLENNNDSLRNLIKPENAPLTWVRCMVATRLAVTGSQWVEYFGKLNSGTLNNQWMVLDYKLFTPGAAIGKDTFWILEQMPNTTKTKDVSEYLQNQKYWASYNIPFLPEIFNLSGQPQLVKKYGNYYSHDMCPRAQLFRREQGKVEDVDSMTALMRYNDYTHDPVSGCNCTPPYNAIYAISSRYDLLDPEGSYDMPNMARRAVGATDMKLTNYGMSRRLEFIAINGPTYTNDSSVPPFQWSTSGFQDLHEGHPDKWTFGPTHHRWDSCPNF</sequence>
<keyword evidence="6" id="KW-0325">Glycoprotein</keyword>
<dbReference type="MEROPS" id="C95.001"/>
<dbReference type="EMBL" id="DS919878">
    <property type="protein sequence ID" value="EEC17184.1"/>
    <property type="molecule type" value="Genomic_DNA"/>
</dbReference>
<dbReference type="VEuPathDB" id="VectorBase:ISCW012107"/>
<dbReference type="FunCoup" id="B7QEB2">
    <property type="interactions" value="32"/>
</dbReference>
<dbReference type="Proteomes" id="UP000001555">
    <property type="component" value="Unassembled WGS sequence"/>
</dbReference>
<dbReference type="InterPro" id="IPR007000">
    <property type="entry name" value="PLipase_B-like"/>
</dbReference>
<evidence type="ECO:0000256" key="3">
    <source>
        <dbReference type="ARBA" id="ARBA00022801"/>
    </source>
</evidence>
<dbReference type="OrthoDB" id="443524at2759"/>
<evidence type="ECO:0000313" key="9">
    <source>
        <dbReference type="EnsemblMetazoa" id="ISCW012107-PA"/>
    </source>
</evidence>
<dbReference type="AlphaFoldDB" id="B7QEB2"/>
<dbReference type="HOGENOM" id="CLU_027106_4_0_1"/>
<evidence type="ECO:0000256" key="6">
    <source>
        <dbReference type="ARBA" id="ARBA00023180"/>
    </source>
</evidence>
<evidence type="ECO:0000256" key="1">
    <source>
        <dbReference type="ARBA" id="ARBA00007835"/>
    </source>
</evidence>
<dbReference type="VEuPathDB" id="VectorBase:ISCP_012548"/>
<dbReference type="EC" id="3.1.1.-" evidence="7"/>
<evidence type="ECO:0000256" key="2">
    <source>
        <dbReference type="ARBA" id="ARBA00022729"/>
    </source>
</evidence>
<dbReference type="PANTHER" id="PTHR12370:SF3">
    <property type="entry name" value="PHOSPHOLIPASE B-LIKE 2-RELATED"/>
    <property type="match status" value="1"/>
</dbReference>
<dbReference type="VEuPathDB" id="VectorBase:ISCI012107"/>
<dbReference type="PaxDb" id="6945-B7QEB2"/>
<accession>B7QEB2</accession>
<dbReference type="EnsemblMetazoa" id="ISCW012107-RA">
    <property type="protein sequence ID" value="ISCW012107-PA"/>
    <property type="gene ID" value="ISCW012107"/>
</dbReference>
<keyword evidence="4 7" id="KW-0442">Lipid degradation</keyword>
<keyword evidence="5 7" id="KW-0443">Lipid metabolism</keyword>
<dbReference type="EMBL" id="ABJB010141257">
    <property type="status" value="NOT_ANNOTATED_CDS"/>
    <property type="molecule type" value="Genomic_DNA"/>
</dbReference>
<comment type="function">
    <text evidence="7">Putative phospholipase.</text>
</comment>
<protein>
    <recommendedName>
        <fullName evidence="7">Phospholipase B-like</fullName>
        <ecNumber evidence="7">3.1.1.-</ecNumber>
    </recommendedName>
</protein>
<evidence type="ECO:0000313" key="10">
    <source>
        <dbReference type="Proteomes" id="UP000001555"/>
    </source>
</evidence>